<dbReference type="OrthoDB" id="77828at2759"/>
<keyword evidence="7" id="KW-0539">Nucleus</keyword>
<comment type="caution">
    <text evidence="11">The sequence shown here is derived from an EMBL/GenBank/DDBJ whole genome shotgun (WGS) entry which is preliminary data.</text>
</comment>
<keyword evidence="12" id="KW-1185">Reference proteome</keyword>
<keyword evidence="4" id="KW-0158">Chromosome</keyword>
<comment type="subcellular location">
    <subcellularLocation>
        <location evidence="2">Chromosome</location>
        <location evidence="2">Telomere</location>
    </subcellularLocation>
    <subcellularLocation>
        <location evidence="1">Nucleus</location>
    </subcellularLocation>
</comment>
<dbReference type="Gene3D" id="2.40.50.140">
    <property type="entry name" value="Nucleic acid-binding proteins"/>
    <property type="match status" value="1"/>
</dbReference>
<dbReference type="PANTHER" id="PTHR13989:SF33">
    <property type="entry name" value="CST COMPLEX SUBUNIT STN1"/>
    <property type="match status" value="1"/>
</dbReference>
<dbReference type="GO" id="GO:0003677">
    <property type="term" value="F:DNA binding"/>
    <property type="evidence" value="ECO:0007669"/>
    <property type="project" value="UniProtKB-KW"/>
</dbReference>
<evidence type="ECO:0000313" key="12">
    <source>
        <dbReference type="Proteomes" id="UP000225706"/>
    </source>
</evidence>
<dbReference type="Gene3D" id="1.10.10.980">
    <property type="entry name" value="CST, Suppressor of Cdc13 homolog, complex subunit STN1, N-terminal domain"/>
    <property type="match status" value="1"/>
</dbReference>
<dbReference type="Pfam" id="PF10451">
    <property type="entry name" value="Stn1"/>
    <property type="match status" value="1"/>
</dbReference>
<dbReference type="InterPro" id="IPR018856">
    <property type="entry name" value="Stn1_N"/>
</dbReference>
<dbReference type="GO" id="GO:0005634">
    <property type="term" value="C:nucleus"/>
    <property type="evidence" value="ECO:0007669"/>
    <property type="project" value="UniProtKB-SubCell"/>
</dbReference>
<dbReference type="SUPFAM" id="SSF46785">
    <property type="entry name" value="Winged helix' DNA-binding domain"/>
    <property type="match status" value="1"/>
</dbReference>
<dbReference type="InterPro" id="IPR042082">
    <property type="entry name" value="CST_Stn1_wHTH1_sf"/>
</dbReference>
<keyword evidence="5" id="KW-0779">Telomere</keyword>
<dbReference type="AlphaFoldDB" id="A0A2B4SF39"/>
<evidence type="ECO:0000313" key="11">
    <source>
        <dbReference type="EMBL" id="PFX27152.1"/>
    </source>
</evidence>
<evidence type="ECO:0000256" key="2">
    <source>
        <dbReference type="ARBA" id="ARBA00004574"/>
    </source>
</evidence>
<evidence type="ECO:0000256" key="3">
    <source>
        <dbReference type="ARBA" id="ARBA00017411"/>
    </source>
</evidence>
<evidence type="ECO:0000256" key="4">
    <source>
        <dbReference type="ARBA" id="ARBA00022454"/>
    </source>
</evidence>
<protein>
    <recommendedName>
        <fullName evidence="3">CST complex subunit STN1</fullName>
    </recommendedName>
    <alternativeName>
        <fullName evidence="8">Suppressor of cdc thirteen homolog</fullName>
    </alternativeName>
</protein>
<name>A0A2B4SF39_STYPI</name>
<reference evidence="12" key="1">
    <citation type="journal article" date="2017" name="bioRxiv">
        <title>Comparative analysis of the genomes of Stylophora pistillata and Acropora digitifera provides evidence for extensive differences between species of corals.</title>
        <authorList>
            <person name="Voolstra C.R."/>
            <person name="Li Y."/>
            <person name="Liew Y.J."/>
            <person name="Baumgarten S."/>
            <person name="Zoccola D."/>
            <person name="Flot J.-F."/>
            <person name="Tambutte S."/>
            <person name="Allemand D."/>
            <person name="Aranda M."/>
        </authorList>
    </citation>
    <scope>NUCLEOTIDE SEQUENCE [LARGE SCALE GENOMIC DNA]</scope>
</reference>
<dbReference type="STRING" id="50429.A0A2B4SF39"/>
<sequence>MGDKPEEGSSSLPVRFWGLNPLFWTHIKMFVTEVQSLKDNSDYKGVYWYSNNFPVVRVEVTGYIVSIDVREKLTTYGVDDGSGTISCCKWHSLDLKAGRGQESYDLGQLVTVQGKISVFREQRQLTVDLIYPETDPNAEVLFWLEAVNLSNTVYKEPFNPSLEEFHARHNPVLKETELKRAILTHIKENKIVAFQFQNLCFEPDIQQLAREAAKQKCTSEEKAKKWDGYHEATKIIRQIIKDFEKDGMVYLKDSRKDLYQVISHEHNLGSAILKAMGKISGPSGLSVSKWAIMDVLHSSRTFQHVTLKQVEESLDKLLQNSDVYKQSENEYCLV</sequence>
<dbReference type="InterPro" id="IPR012340">
    <property type="entry name" value="NA-bd_OB-fold"/>
</dbReference>
<feature type="domain" description="Stn1 C-terminal" evidence="9">
    <location>
        <begin position="177"/>
        <end position="332"/>
    </location>
</feature>
<organism evidence="11 12">
    <name type="scientific">Stylophora pistillata</name>
    <name type="common">Smooth cauliflower coral</name>
    <dbReference type="NCBI Taxonomy" id="50429"/>
    <lineage>
        <taxon>Eukaryota</taxon>
        <taxon>Metazoa</taxon>
        <taxon>Cnidaria</taxon>
        <taxon>Anthozoa</taxon>
        <taxon>Hexacorallia</taxon>
        <taxon>Scleractinia</taxon>
        <taxon>Astrocoeniina</taxon>
        <taxon>Pocilloporidae</taxon>
        <taxon>Stylophora</taxon>
    </lineage>
</organism>
<dbReference type="Pfam" id="PF09170">
    <property type="entry name" value="STN1_2"/>
    <property type="match status" value="1"/>
</dbReference>
<evidence type="ECO:0000256" key="8">
    <source>
        <dbReference type="ARBA" id="ARBA00030039"/>
    </source>
</evidence>
<proteinExistence type="predicted"/>
<dbReference type="InterPro" id="IPR015253">
    <property type="entry name" value="CST_STN1_C"/>
</dbReference>
<gene>
    <name evidence="11" type="primary">Obfc1</name>
    <name evidence="11" type="ORF">AWC38_SpisGene8120</name>
</gene>
<keyword evidence="6" id="KW-0238">DNA-binding</keyword>
<evidence type="ECO:0000256" key="6">
    <source>
        <dbReference type="ARBA" id="ARBA00023125"/>
    </source>
</evidence>
<dbReference type="EMBL" id="LSMT01000109">
    <property type="protein sequence ID" value="PFX27152.1"/>
    <property type="molecule type" value="Genomic_DNA"/>
</dbReference>
<evidence type="ECO:0000259" key="9">
    <source>
        <dbReference type="Pfam" id="PF09170"/>
    </source>
</evidence>
<dbReference type="PANTHER" id="PTHR13989">
    <property type="entry name" value="REPLICATION PROTEIN A-RELATED"/>
    <property type="match status" value="1"/>
</dbReference>
<accession>A0A2B4SF39</accession>
<evidence type="ECO:0000259" key="10">
    <source>
        <dbReference type="Pfam" id="PF10451"/>
    </source>
</evidence>
<dbReference type="SUPFAM" id="SSF50249">
    <property type="entry name" value="Nucleic acid-binding proteins"/>
    <property type="match status" value="1"/>
</dbReference>
<dbReference type="Proteomes" id="UP000225706">
    <property type="component" value="Unassembled WGS sequence"/>
</dbReference>
<dbReference type="InterPro" id="IPR040260">
    <property type="entry name" value="RFA2-like"/>
</dbReference>
<evidence type="ECO:0000256" key="7">
    <source>
        <dbReference type="ARBA" id="ARBA00023242"/>
    </source>
</evidence>
<dbReference type="GO" id="GO:0000781">
    <property type="term" value="C:chromosome, telomeric region"/>
    <property type="evidence" value="ECO:0007669"/>
    <property type="project" value="UniProtKB-SubCell"/>
</dbReference>
<dbReference type="InterPro" id="IPR036390">
    <property type="entry name" value="WH_DNA-bd_sf"/>
</dbReference>
<evidence type="ECO:0000256" key="1">
    <source>
        <dbReference type="ARBA" id="ARBA00004123"/>
    </source>
</evidence>
<feature type="domain" description="CST complex subunit Stn1 N-terminal" evidence="10">
    <location>
        <begin position="44"/>
        <end position="149"/>
    </location>
</feature>
<evidence type="ECO:0000256" key="5">
    <source>
        <dbReference type="ARBA" id="ARBA00022895"/>
    </source>
</evidence>